<evidence type="ECO:0000313" key="9">
    <source>
        <dbReference type="EMBL" id="MFC3812855.1"/>
    </source>
</evidence>
<dbReference type="EC" id="2.4.99.12" evidence="2 7"/>
<comment type="catalytic activity">
    <reaction evidence="6 7">
        <text>lipid IVA (E. coli) + CMP-3-deoxy-beta-D-manno-octulosonate = alpha-Kdo-(2-&gt;6)-lipid IVA (E. coli) + CMP + H(+)</text>
        <dbReference type="Rhea" id="RHEA:28066"/>
        <dbReference type="ChEBI" id="CHEBI:15378"/>
        <dbReference type="ChEBI" id="CHEBI:58603"/>
        <dbReference type="ChEBI" id="CHEBI:60364"/>
        <dbReference type="ChEBI" id="CHEBI:60377"/>
        <dbReference type="ChEBI" id="CHEBI:85987"/>
        <dbReference type="EC" id="2.4.99.12"/>
    </reaction>
</comment>
<keyword evidence="7" id="KW-0472">Membrane</keyword>
<dbReference type="Gene3D" id="3.40.50.11720">
    <property type="entry name" value="3-Deoxy-D-manno-octulosonic-acid transferase, N-terminal domain"/>
    <property type="match status" value="1"/>
</dbReference>
<dbReference type="Proteomes" id="UP001595616">
    <property type="component" value="Unassembled WGS sequence"/>
</dbReference>
<evidence type="ECO:0000256" key="2">
    <source>
        <dbReference type="ARBA" id="ARBA00012621"/>
    </source>
</evidence>
<gene>
    <name evidence="9" type="ORF">ACFOOI_19485</name>
</gene>
<keyword evidence="7" id="KW-0812">Transmembrane</keyword>
<evidence type="ECO:0000313" key="10">
    <source>
        <dbReference type="Proteomes" id="UP001595616"/>
    </source>
</evidence>
<keyword evidence="7" id="KW-1003">Cell membrane</keyword>
<comment type="subcellular location">
    <subcellularLocation>
        <location evidence="7">Cell membrane</location>
    </subcellularLocation>
</comment>
<dbReference type="SUPFAM" id="SSF53756">
    <property type="entry name" value="UDP-Glycosyltransferase/glycogen phosphorylase"/>
    <property type="match status" value="1"/>
</dbReference>
<comment type="caution">
    <text evidence="9">The sequence shown here is derived from an EMBL/GenBank/DDBJ whole genome shotgun (WGS) entry which is preliminary data.</text>
</comment>
<evidence type="ECO:0000256" key="1">
    <source>
        <dbReference type="ARBA" id="ARBA00004713"/>
    </source>
</evidence>
<dbReference type="GO" id="GO:0016740">
    <property type="term" value="F:transferase activity"/>
    <property type="evidence" value="ECO:0007669"/>
    <property type="project" value="UniProtKB-KW"/>
</dbReference>
<comment type="pathway">
    <text evidence="1 7">Bacterial outer membrane biogenesis; LPS core biosynthesis.</text>
</comment>
<feature type="transmembrane region" description="Helical" evidence="7">
    <location>
        <begin position="6"/>
        <end position="26"/>
    </location>
</feature>
<feature type="domain" description="3-deoxy-D-manno-octulosonic-acid transferase N-terminal" evidence="8">
    <location>
        <begin position="55"/>
        <end position="216"/>
    </location>
</feature>
<accession>A0ABV7Z0N7</accession>
<keyword evidence="4 7" id="KW-0808">Transferase</keyword>
<evidence type="ECO:0000256" key="4">
    <source>
        <dbReference type="ARBA" id="ARBA00022679"/>
    </source>
</evidence>
<evidence type="ECO:0000259" key="8">
    <source>
        <dbReference type="Pfam" id="PF04413"/>
    </source>
</evidence>
<comment type="function">
    <text evidence="7">Involved in lipopolysaccharide (LPS) biosynthesis. Catalyzes the transfer of 3-deoxy-D-manno-octulosonate (Kdo) residue(s) from CMP-Kdo to lipid IV(A), the tetraacyldisaccharide-1,4'-bisphosphate precursor of lipid A.</text>
</comment>
<dbReference type="Gene3D" id="3.40.50.2000">
    <property type="entry name" value="Glycogen Phosphorylase B"/>
    <property type="match status" value="1"/>
</dbReference>
<keyword evidence="7" id="KW-1133">Transmembrane helix</keyword>
<keyword evidence="10" id="KW-1185">Reference proteome</keyword>
<dbReference type="PANTHER" id="PTHR42755">
    <property type="entry name" value="3-DEOXY-MANNO-OCTULOSONATE CYTIDYLYLTRANSFERASE"/>
    <property type="match status" value="1"/>
</dbReference>
<dbReference type="InterPro" id="IPR038107">
    <property type="entry name" value="Glycos_transf_N_sf"/>
</dbReference>
<name>A0ABV7Z0N7_9BACT</name>
<dbReference type="InterPro" id="IPR039901">
    <property type="entry name" value="Kdotransferase"/>
</dbReference>
<comment type="similarity">
    <text evidence="7">Belongs to the glycosyltransferase group 1 family.</text>
</comment>
<evidence type="ECO:0000256" key="5">
    <source>
        <dbReference type="ARBA" id="ARBA00031445"/>
    </source>
</evidence>
<sequence length="422" mass="48029">MIFLEKISQFVYNVLLFTVKVLLVFFRKSNSKIGLFAIGQSDLSVKLKDFSSKRNYNQKLIWFHCASLGEFEQGRPVIEAYKAEFPNDFVLLTFFSPSGYKIRKNYALADKVMYMPLDTPGNARAFVKAIQPDVAVFVKYEIWPNFIKELKAAGSLVIGISMIFRESQIYFKYYGSFFRKALFSFDRLFVQNKETADILVKNGFTSIETVGDTRFDRVWDTAQQIQAIDRVSEFVGKQQVMVVGSAWAADMQVLLPVINAFPELKFIIAPHEIHEVEISDWRKQIHSPTALFSDLPDEEILRETQVVFVDSIGMLSKLYQYATHAYIGGAFGKGLHNTLEAAVFGVPVFFGNKNFKKFDEAVALLSLGVAFSVDSHEQLHTLLLNMDAGALLKIKKDSEAFIQKNKGATVKIMHFLQEFRVK</sequence>
<dbReference type="PANTHER" id="PTHR42755:SF1">
    <property type="entry name" value="3-DEOXY-D-MANNO-OCTULOSONIC ACID TRANSFERASE, MITOCHONDRIAL-RELATED"/>
    <property type="match status" value="1"/>
</dbReference>
<proteinExistence type="inferred from homology"/>
<evidence type="ECO:0000256" key="6">
    <source>
        <dbReference type="ARBA" id="ARBA00049183"/>
    </source>
</evidence>
<reference evidence="10" key="1">
    <citation type="journal article" date="2019" name="Int. J. Syst. Evol. Microbiol.">
        <title>The Global Catalogue of Microorganisms (GCM) 10K type strain sequencing project: providing services to taxonomists for standard genome sequencing and annotation.</title>
        <authorList>
            <consortium name="The Broad Institute Genomics Platform"/>
            <consortium name="The Broad Institute Genome Sequencing Center for Infectious Disease"/>
            <person name="Wu L."/>
            <person name="Ma J."/>
        </authorList>
    </citation>
    <scope>NUCLEOTIDE SEQUENCE [LARGE SCALE GENOMIC DNA]</scope>
    <source>
        <strain evidence="10">CECT 7956</strain>
    </source>
</reference>
<organism evidence="9 10">
    <name type="scientific">Lacihabitans lacunae</name>
    <dbReference type="NCBI Taxonomy" id="1028214"/>
    <lineage>
        <taxon>Bacteria</taxon>
        <taxon>Pseudomonadati</taxon>
        <taxon>Bacteroidota</taxon>
        <taxon>Cytophagia</taxon>
        <taxon>Cytophagales</taxon>
        <taxon>Leadbetterellaceae</taxon>
        <taxon>Lacihabitans</taxon>
    </lineage>
</organism>
<dbReference type="Pfam" id="PF04413">
    <property type="entry name" value="Glycos_transf_N"/>
    <property type="match status" value="1"/>
</dbReference>
<evidence type="ECO:0000256" key="7">
    <source>
        <dbReference type="RuleBase" id="RU365103"/>
    </source>
</evidence>
<dbReference type="InterPro" id="IPR007507">
    <property type="entry name" value="Glycos_transf_N"/>
</dbReference>
<dbReference type="RefSeq" id="WP_379839761.1">
    <property type="nucleotide sequence ID" value="NZ_JBHRYQ010000001.1"/>
</dbReference>
<dbReference type="EMBL" id="JBHRYQ010000001">
    <property type="protein sequence ID" value="MFC3812855.1"/>
    <property type="molecule type" value="Genomic_DNA"/>
</dbReference>
<protein>
    <recommendedName>
        <fullName evidence="3 7">3-deoxy-D-manno-octulosonic acid transferase</fullName>
        <shortName evidence="7">Kdo transferase</shortName>
        <ecNumber evidence="2 7">2.4.99.12</ecNumber>
    </recommendedName>
    <alternativeName>
        <fullName evidence="5 7">Lipid IV(A) 3-deoxy-D-manno-octulosonic acid transferase</fullName>
    </alternativeName>
</protein>
<keyword evidence="7" id="KW-0448">Lipopolysaccharide biosynthesis</keyword>
<evidence type="ECO:0000256" key="3">
    <source>
        <dbReference type="ARBA" id="ARBA00019077"/>
    </source>
</evidence>